<evidence type="ECO:0000313" key="1">
    <source>
        <dbReference type="EMBL" id="KAI4455943.1"/>
    </source>
</evidence>
<gene>
    <name evidence="1" type="ORF">MML48_8g00008787</name>
</gene>
<name>A0ACB9SMD4_HOLOL</name>
<evidence type="ECO:0000313" key="2">
    <source>
        <dbReference type="Proteomes" id="UP001056778"/>
    </source>
</evidence>
<organism evidence="1 2">
    <name type="scientific">Holotrichia oblita</name>
    <name type="common">Chafer beetle</name>
    <dbReference type="NCBI Taxonomy" id="644536"/>
    <lineage>
        <taxon>Eukaryota</taxon>
        <taxon>Metazoa</taxon>
        <taxon>Ecdysozoa</taxon>
        <taxon>Arthropoda</taxon>
        <taxon>Hexapoda</taxon>
        <taxon>Insecta</taxon>
        <taxon>Pterygota</taxon>
        <taxon>Neoptera</taxon>
        <taxon>Endopterygota</taxon>
        <taxon>Coleoptera</taxon>
        <taxon>Polyphaga</taxon>
        <taxon>Scarabaeiformia</taxon>
        <taxon>Scarabaeidae</taxon>
        <taxon>Melolonthinae</taxon>
        <taxon>Holotrichia</taxon>
    </lineage>
</organism>
<accession>A0ACB9SMD4</accession>
<keyword evidence="2" id="KW-1185">Reference proteome</keyword>
<comment type="caution">
    <text evidence="1">The sequence shown here is derived from an EMBL/GenBank/DDBJ whole genome shotgun (WGS) entry which is preliminary data.</text>
</comment>
<dbReference type="Proteomes" id="UP001056778">
    <property type="component" value="Chromosome 8"/>
</dbReference>
<proteinExistence type="predicted"/>
<dbReference type="EMBL" id="CM043022">
    <property type="protein sequence ID" value="KAI4455943.1"/>
    <property type="molecule type" value="Genomic_DNA"/>
</dbReference>
<reference evidence="1" key="1">
    <citation type="submission" date="2022-04" db="EMBL/GenBank/DDBJ databases">
        <title>Chromosome-scale genome assembly of Holotrichia oblita Faldermann.</title>
        <authorList>
            <person name="Rongchong L."/>
        </authorList>
    </citation>
    <scope>NUCLEOTIDE SEQUENCE</scope>
    <source>
        <strain evidence="1">81SQS9</strain>
    </source>
</reference>
<sequence>MTTLDERKFEITNKLEKEQSNLNILVERLAKSSQISNGIDTILNTFETRLSRLEDTILPVYNETENLHKTKQNIDKTLQLLDNVISYYEVSSDVEDIIEKGPSVVTDGGIDLEIYLKSLNRLAKAQKYFEKHIPQSVELENVTSLFNKGSDKLSSEFRTILDKHNRPLLPVALLNLINTDEDALNEDIPTVPVVIPPPIRAELITMATWLYDNGRDEYLTVYGKVRGHAMMKSLTSLKAYQRSVSGGSVHGTAGSPMLRPKFQNRHEPTRRPSTRRLQLFEKKANRMLIRASQTIEQSTGLNLGTRRASHLDISYNVEEIDNEQEMENYLVCVVALHKLMQTELNVMKGIVEPTHQPRVFELIVKEAMDSIVQDGENIAARAKRCISRHDFGSVLVIFPILKQLMALKPEFERTVEECDPYVKSKFESILTTLHSTGVKGLEDFIESLRSDSVTQLPPDGTVHELTSNVLMFLEQLLEYTETIGRVLAQDPSYSIHLDKMKFHDKNKALLGFYIKKVLVQLNHTLISKSEQYNDPALKAIFRLNNNNYVLKSLQRSNLLELYLIAEPGCEEYYYKSIQEHKNAYSTSWNKLLNYISIEDSPINLHGDKLKDKERAFIKEKFAGFNKEIDDIVKVQRGYSIPDVELRESIKRDNKEYIIPKYNAFYNMYACTPFTKNPDKYIKHKPDEIVTLIDKFFDVAA</sequence>
<protein>
    <submittedName>
        <fullName evidence="1">Exocyst complex protein exo70</fullName>
    </submittedName>
</protein>